<protein>
    <recommendedName>
        <fullName evidence="3">Reverse transcriptase zinc-binding domain-containing protein</fullName>
    </recommendedName>
</protein>
<dbReference type="AlphaFoldDB" id="A0A2P5DEG9"/>
<evidence type="ECO:0000313" key="1">
    <source>
        <dbReference type="EMBL" id="PON71691.1"/>
    </source>
</evidence>
<sequence length="194" mass="22361">MGGWKVLTGEQSLWFDLVQVKYLKGNDFLLLAPKPMDSWFWKSILQSHDILKLGARRWARPGAVIDLWNDPWIPSLASFRPRPRDSASASVVWSELFSASGGWNSFLIRQLFDEDSTRAILKVPLTTNFRNDKVWFWALSASGVIAKQLWFTSKWDVRTDSYRFADSKEWSMNLFTGAVVAKHLWRTDGKTAML</sequence>
<dbReference type="Proteomes" id="UP000237105">
    <property type="component" value="Unassembled WGS sequence"/>
</dbReference>
<evidence type="ECO:0008006" key="3">
    <source>
        <dbReference type="Google" id="ProtNLM"/>
    </source>
</evidence>
<gene>
    <name evidence="1" type="ORF">PanWU01x14_071460</name>
</gene>
<keyword evidence="2" id="KW-1185">Reference proteome</keyword>
<organism evidence="1 2">
    <name type="scientific">Parasponia andersonii</name>
    <name type="common">Sponia andersonii</name>
    <dbReference type="NCBI Taxonomy" id="3476"/>
    <lineage>
        <taxon>Eukaryota</taxon>
        <taxon>Viridiplantae</taxon>
        <taxon>Streptophyta</taxon>
        <taxon>Embryophyta</taxon>
        <taxon>Tracheophyta</taxon>
        <taxon>Spermatophyta</taxon>
        <taxon>Magnoliopsida</taxon>
        <taxon>eudicotyledons</taxon>
        <taxon>Gunneridae</taxon>
        <taxon>Pentapetalae</taxon>
        <taxon>rosids</taxon>
        <taxon>fabids</taxon>
        <taxon>Rosales</taxon>
        <taxon>Cannabaceae</taxon>
        <taxon>Parasponia</taxon>
    </lineage>
</organism>
<evidence type="ECO:0000313" key="2">
    <source>
        <dbReference type="Proteomes" id="UP000237105"/>
    </source>
</evidence>
<dbReference type="EMBL" id="JXTB01000043">
    <property type="protein sequence ID" value="PON71691.1"/>
    <property type="molecule type" value="Genomic_DNA"/>
</dbReference>
<proteinExistence type="predicted"/>
<accession>A0A2P5DEG9</accession>
<reference evidence="2" key="1">
    <citation type="submission" date="2016-06" db="EMBL/GenBank/DDBJ databases">
        <title>Parallel loss of symbiosis genes in relatives of nitrogen-fixing non-legume Parasponia.</title>
        <authorList>
            <person name="Van Velzen R."/>
            <person name="Holmer R."/>
            <person name="Bu F."/>
            <person name="Rutten L."/>
            <person name="Van Zeijl A."/>
            <person name="Liu W."/>
            <person name="Santuari L."/>
            <person name="Cao Q."/>
            <person name="Sharma T."/>
            <person name="Shen D."/>
            <person name="Roswanjaya Y."/>
            <person name="Wardhani T."/>
            <person name="Kalhor M.S."/>
            <person name="Jansen J."/>
            <person name="Van den Hoogen J."/>
            <person name="Gungor B."/>
            <person name="Hartog M."/>
            <person name="Hontelez J."/>
            <person name="Verver J."/>
            <person name="Yang W.-C."/>
            <person name="Schijlen E."/>
            <person name="Repin R."/>
            <person name="Schilthuizen M."/>
            <person name="Schranz E."/>
            <person name="Heidstra R."/>
            <person name="Miyata K."/>
            <person name="Fedorova E."/>
            <person name="Kohlen W."/>
            <person name="Bisseling T."/>
            <person name="Smit S."/>
            <person name="Geurts R."/>
        </authorList>
    </citation>
    <scope>NUCLEOTIDE SEQUENCE [LARGE SCALE GENOMIC DNA]</scope>
    <source>
        <strain evidence="2">cv. WU1-14</strain>
    </source>
</reference>
<comment type="caution">
    <text evidence="1">The sequence shown here is derived from an EMBL/GenBank/DDBJ whole genome shotgun (WGS) entry which is preliminary data.</text>
</comment>
<dbReference type="OrthoDB" id="1735862at2759"/>
<name>A0A2P5DEG9_PARAD</name>